<organism evidence="3 4">
    <name type="scientific">Shewanella aestuarii</name>
    <dbReference type="NCBI Taxonomy" id="1028752"/>
    <lineage>
        <taxon>Bacteria</taxon>
        <taxon>Pseudomonadati</taxon>
        <taxon>Pseudomonadota</taxon>
        <taxon>Gammaproteobacteria</taxon>
        <taxon>Alteromonadales</taxon>
        <taxon>Shewanellaceae</taxon>
        <taxon>Shewanella</taxon>
    </lineage>
</organism>
<dbReference type="KEGG" id="saes:HBH39_17220"/>
<evidence type="ECO:0000313" key="3">
    <source>
        <dbReference type="EMBL" id="QIR15997.1"/>
    </source>
</evidence>
<dbReference type="RefSeq" id="WP_167679851.1">
    <property type="nucleotide sequence ID" value="NZ_CP050313.1"/>
</dbReference>
<protein>
    <recommendedName>
        <fullName evidence="5">Lipoprotein</fullName>
    </recommendedName>
</protein>
<feature type="signal peptide" evidence="2">
    <location>
        <begin position="1"/>
        <end position="23"/>
    </location>
</feature>
<keyword evidence="2" id="KW-0732">Signal</keyword>
<dbReference type="EMBL" id="CP050313">
    <property type="protein sequence ID" value="QIR15997.1"/>
    <property type="molecule type" value="Genomic_DNA"/>
</dbReference>
<evidence type="ECO:0000256" key="1">
    <source>
        <dbReference type="SAM" id="MobiDB-lite"/>
    </source>
</evidence>
<feature type="compositionally biased region" description="Basic and acidic residues" evidence="1">
    <location>
        <begin position="55"/>
        <end position="65"/>
    </location>
</feature>
<proteinExistence type="predicted"/>
<sequence>MMKMKCLVSVGLVVLFCTGCSHLASRGLCHSQTDAIGNAEKSECRADVEQSIRDYKKDKQRRHDEDTTEQLNRALESSLSKQ</sequence>
<accession>A0A6G9QPM0</accession>
<feature type="region of interest" description="Disordered" evidence="1">
    <location>
        <begin position="55"/>
        <end position="82"/>
    </location>
</feature>
<evidence type="ECO:0000256" key="2">
    <source>
        <dbReference type="SAM" id="SignalP"/>
    </source>
</evidence>
<name>A0A6G9QPM0_9GAMM</name>
<gene>
    <name evidence="3" type="ORF">HBH39_17220</name>
</gene>
<feature type="compositionally biased region" description="Polar residues" evidence="1">
    <location>
        <begin position="69"/>
        <end position="82"/>
    </location>
</feature>
<evidence type="ECO:0008006" key="5">
    <source>
        <dbReference type="Google" id="ProtNLM"/>
    </source>
</evidence>
<dbReference type="AlphaFoldDB" id="A0A6G9QPM0"/>
<reference evidence="3 4" key="1">
    <citation type="submission" date="2020-03" db="EMBL/GenBank/DDBJ databases">
        <title>Complete genome sequence of Shewanella sp.</title>
        <authorList>
            <person name="Kim Y.-S."/>
            <person name="Kim S.-J."/>
            <person name="Jung H.-K."/>
            <person name="Kim K.-H."/>
        </authorList>
    </citation>
    <scope>NUCLEOTIDE SEQUENCE [LARGE SCALE GENOMIC DNA]</scope>
    <source>
        <strain evidence="3 4">PN3F2</strain>
    </source>
</reference>
<feature type="chain" id="PRO_5026275650" description="Lipoprotein" evidence="2">
    <location>
        <begin position="24"/>
        <end position="82"/>
    </location>
</feature>
<evidence type="ECO:0000313" key="4">
    <source>
        <dbReference type="Proteomes" id="UP000502608"/>
    </source>
</evidence>
<dbReference type="Proteomes" id="UP000502608">
    <property type="component" value="Chromosome"/>
</dbReference>
<keyword evidence="4" id="KW-1185">Reference proteome</keyword>